<keyword evidence="5" id="KW-0472">Membrane</keyword>
<evidence type="ECO:0000256" key="3">
    <source>
        <dbReference type="ARBA" id="ARBA00012663"/>
    </source>
</evidence>
<dbReference type="STRING" id="7998.ENSIPUP00000007761"/>
<dbReference type="Gene3D" id="3.20.20.80">
    <property type="entry name" value="Glycosidases"/>
    <property type="match status" value="1"/>
</dbReference>
<gene>
    <name evidence="8" type="primary">zgc:113333</name>
</gene>
<evidence type="ECO:0000256" key="2">
    <source>
        <dbReference type="ARBA" id="ARBA00006285"/>
    </source>
</evidence>
<feature type="transmembrane region" description="Helical" evidence="5">
    <location>
        <begin position="21"/>
        <end position="39"/>
    </location>
</feature>
<name>A0A2D0TBD5_ICTPU</name>
<evidence type="ECO:0000259" key="6">
    <source>
        <dbReference type="Pfam" id="PF00728"/>
    </source>
</evidence>
<dbReference type="InterPro" id="IPR038901">
    <property type="entry name" value="HEXDC-like"/>
</dbReference>
<dbReference type="PANTHER" id="PTHR21040:SF5">
    <property type="entry name" value="BETA-N-ACETYLHEXOSAMINIDASE"/>
    <property type="match status" value="1"/>
</dbReference>
<evidence type="ECO:0000313" key="8">
    <source>
        <dbReference type="RefSeq" id="XP_017352035.1"/>
    </source>
</evidence>
<dbReference type="InterPro" id="IPR015883">
    <property type="entry name" value="Glyco_hydro_20_cat"/>
</dbReference>
<dbReference type="EC" id="3.2.1.52" evidence="3"/>
<comment type="catalytic activity">
    <reaction evidence="1">
        <text>Hydrolysis of terminal non-reducing N-acetyl-D-hexosamine residues in N-acetyl-beta-D-hexosaminides.</text>
        <dbReference type="EC" id="3.2.1.52"/>
    </reaction>
</comment>
<dbReference type="CDD" id="cd06565">
    <property type="entry name" value="GH20_GcnA-like"/>
    <property type="match status" value="1"/>
</dbReference>
<protein>
    <recommendedName>
        <fullName evidence="3">beta-N-acetylhexosaminidase</fullName>
        <ecNumber evidence="3">3.2.1.52</ecNumber>
    </recommendedName>
</protein>
<evidence type="ECO:0000313" key="7">
    <source>
        <dbReference type="Proteomes" id="UP000221080"/>
    </source>
</evidence>
<dbReference type="PANTHER" id="PTHR21040">
    <property type="entry name" value="BCDNA.GH04120"/>
    <property type="match status" value="1"/>
</dbReference>
<reference evidence="7" key="1">
    <citation type="journal article" date="2016" name="Nat. Commun.">
        <title>The channel catfish genome sequence provides insights into the evolution of scale formation in teleosts.</title>
        <authorList>
            <person name="Liu Z."/>
            <person name="Liu S."/>
            <person name="Yao J."/>
            <person name="Bao L."/>
            <person name="Zhang J."/>
            <person name="Li Y."/>
            <person name="Jiang C."/>
            <person name="Sun L."/>
            <person name="Wang R."/>
            <person name="Zhang Y."/>
            <person name="Zhou T."/>
            <person name="Zeng Q."/>
            <person name="Fu Q."/>
            <person name="Gao S."/>
            <person name="Li N."/>
            <person name="Koren S."/>
            <person name="Jiang Y."/>
            <person name="Zimin A."/>
            <person name="Xu P."/>
            <person name="Phillippy A.M."/>
            <person name="Geng X."/>
            <person name="Song L."/>
            <person name="Sun F."/>
            <person name="Li C."/>
            <person name="Wang X."/>
            <person name="Chen A."/>
            <person name="Jin Y."/>
            <person name="Yuan Z."/>
            <person name="Yang Y."/>
            <person name="Tan S."/>
            <person name="Peatman E."/>
            <person name="Lu J."/>
            <person name="Qin Z."/>
            <person name="Dunham R."/>
            <person name="Li Z."/>
            <person name="Sonstegard T."/>
            <person name="Feng J."/>
            <person name="Danzmann R.G."/>
            <person name="Schroeder S."/>
            <person name="Scheffler B."/>
            <person name="Duke M.V."/>
            <person name="Ballard L."/>
            <person name="Kucuktas H."/>
            <person name="Kaltenboeck L."/>
            <person name="Liu H."/>
            <person name="Armbruster J."/>
            <person name="Xie Y."/>
            <person name="Kirby M.L."/>
            <person name="Tian Y."/>
            <person name="Flanagan M.E."/>
            <person name="Mu W."/>
            <person name="Waldbieser G.C."/>
        </authorList>
    </citation>
    <scope>NUCLEOTIDE SEQUENCE [LARGE SCALE GENOMIC DNA]</scope>
    <source>
        <strain evidence="7">SDA103</strain>
    </source>
</reference>
<dbReference type="KEGG" id="ipu:108281014"/>
<sequence>MLRRDCCLLMTSNKAMDCRRLLKLLLACLVVFATAKFYFRSQRTKIVDDVINKKPVLKPITDHFWMPQSVSEVSNLPVSPALQKNEKAEKKTTKFQPNLEVNSTLIAPVKTRTGPLRVVHLDLKGAAPKVSYFQQIFPLISSLGADGILVEYEDMFPYEGDLEVLRAPFAYSAEDIQEIRTLASLYNLELIPLVQVFGHLEFVLKHEQFFDLREVANYPNSLNPLVPGSLKLVKEMLTQVLKKHPQTQWIHIGADEVLSLGESEDSKNWLKQNNGSLGALFLSHVTKVCHFLAELRPGIKPIFWEDMLRKISATLIKESGMSTLASPMIWKYDSKMDLSKIGQLLSNYQQAGFQTVWFASAFKGASGIDQRWTPLNHHLQNHLAWLKVMDSMSKYPSMKLDGIALTGWQRYEHHTVLCELLPVAIPSLAICLETLKYGSFNRTAETDIQIHLGCKVDLQANSCLGNGSFPGSEIYYMVQEIHNNLQKSTETITQNYHLRGSFSAYQRKHSFANPRNIGYFKGTLNKLLNKWDHFMAMFKMEMLTVYFEDTVEEWMEENVNQYMDKLNSLDKDVERIVQLKGKAMNRTIV</sequence>
<dbReference type="Proteomes" id="UP000221080">
    <property type="component" value="Chromosome 2"/>
</dbReference>
<dbReference type="AlphaFoldDB" id="A0A2D0TBD5"/>
<dbReference type="SUPFAM" id="SSF51445">
    <property type="entry name" value="(Trans)glycosidases"/>
    <property type="match status" value="1"/>
</dbReference>
<evidence type="ECO:0000256" key="4">
    <source>
        <dbReference type="ARBA" id="ARBA00022801"/>
    </source>
</evidence>
<comment type="similarity">
    <text evidence="2">Belongs to the glycosyl hydrolase 20 family.</text>
</comment>
<dbReference type="Pfam" id="PF00728">
    <property type="entry name" value="Glyco_hydro_20"/>
    <property type="match status" value="1"/>
</dbReference>
<dbReference type="OrthoDB" id="10023921at2759"/>
<evidence type="ECO:0000256" key="1">
    <source>
        <dbReference type="ARBA" id="ARBA00001231"/>
    </source>
</evidence>
<organism evidence="7 8">
    <name type="scientific">Ictalurus punctatus</name>
    <name type="common">Channel catfish</name>
    <name type="synonym">Silurus punctatus</name>
    <dbReference type="NCBI Taxonomy" id="7998"/>
    <lineage>
        <taxon>Eukaryota</taxon>
        <taxon>Metazoa</taxon>
        <taxon>Chordata</taxon>
        <taxon>Craniata</taxon>
        <taxon>Vertebrata</taxon>
        <taxon>Euteleostomi</taxon>
        <taxon>Actinopterygii</taxon>
        <taxon>Neopterygii</taxon>
        <taxon>Teleostei</taxon>
        <taxon>Ostariophysi</taxon>
        <taxon>Siluriformes</taxon>
        <taxon>Ictaluridae</taxon>
        <taxon>Ictalurus</taxon>
    </lineage>
</organism>
<dbReference type="InterPro" id="IPR017853">
    <property type="entry name" value="GH"/>
</dbReference>
<evidence type="ECO:0000256" key="5">
    <source>
        <dbReference type="SAM" id="Phobius"/>
    </source>
</evidence>
<reference evidence="8" key="2">
    <citation type="submission" date="2025-08" db="UniProtKB">
        <authorList>
            <consortium name="RefSeq"/>
        </authorList>
    </citation>
    <scope>IDENTIFICATION</scope>
    <source>
        <tissue evidence="8">Blood</tissue>
    </source>
</reference>
<keyword evidence="5" id="KW-0812">Transmembrane</keyword>
<dbReference type="GO" id="GO:0005975">
    <property type="term" value="P:carbohydrate metabolic process"/>
    <property type="evidence" value="ECO:0007669"/>
    <property type="project" value="InterPro"/>
</dbReference>
<keyword evidence="5" id="KW-1133">Transmembrane helix</keyword>
<proteinExistence type="inferred from homology"/>
<accession>A0A2D0TBD5</accession>
<keyword evidence="7" id="KW-1185">Reference proteome</keyword>
<dbReference type="RefSeq" id="XP_017352035.1">
    <property type="nucleotide sequence ID" value="XM_017496546.3"/>
</dbReference>
<feature type="domain" description="Glycoside hydrolase family 20 catalytic" evidence="6">
    <location>
        <begin position="170"/>
        <end position="319"/>
    </location>
</feature>
<keyword evidence="4" id="KW-0378">Hydrolase</keyword>
<dbReference type="GO" id="GO:0004563">
    <property type="term" value="F:beta-N-acetylhexosaminidase activity"/>
    <property type="evidence" value="ECO:0007669"/>
    <property type="project" value="UniProtKB-EC"/>
</dbReference>
<dbReference type="GeneID" id="108281014"/>